<name>A0A4S8L1U6_DENBC</name>
<evidence type="ECO:0000256" key="1">
    <source>
        <dbReference type="SAM" id="MobiDB-lite"/>
    </source>
</evidence>
<evidence type="ECO:0000259" key="2">
    <source>
        <dbReference type="Pfam" id="PF20231"/>
    </source>
</evidence>
<feature type="region of interest" description="Disordered" evidence="1">
    <location>
        <begin position="818"/>
        <end position="890"/>
    </location>
</feature>
<keyword evidence="4" id="KW-1185">Reference proteome</keyword>
<feature type="compositionally biased region" description="Acidic residues" evidence="1">
    <location>
        <begin position="881"/>
        <end position="890"/>
    </location>
</feature>
<dbReference type="InterPro" id="IPR046496">
    <property type="entry name" value="DUF6589"/>
</dbReference>
<protein>
    <recommendedName>
        <fullName evidence="2">DUF6589 domain-containing protein</fullName>
    </recommendedName>
</protein>
<accession>A0A4S8L1U6</accession>
<feature type="domain" description="DUF6589" evidence="2">
    <location>
        <begin position="265"/>
        <end position="721"/>
    </location>
</feature>
<reference evidence="3 4" key="1">
    <citation type="journal article" date="2019" name="Nat. Ecol. Evol.">
        <title>Megaphylogeny resolves global patterns of mushroom evolution.</title>
        <authorList>
            <person name="Varga T."/>
            <person name="Krizsan K."/>
            <person name="Foldi C."/>
            <person name="Dima B."/>
            <person name="Sanchez-Garcia M."/>
            <person name="Sanchez-Ramirez S."/>
            <person name="Szollosi G.J."/>
            <person name="Szarkandi J.G."/>
            <person name="Papp V."/>
            <person name="Albert L."/>
            <person name="Andreopoulos W."/>
            <person name="Angelini C."/>
            <person name="Antonin V."/>
            <person name="Barry K.W."/>
            <person name="Bougher N.L."/>
            <person name="Buchanan P."/>
            <person name="Buyck B."/>
            <person name="Bense V."/>
            <person name="Catcheside P."/>
            <person name="Chovatia M."/>
            <person name="Cooper J."/>
            <person name="Damon W."/>
            <person name="Desjardin D."/>
            <person name="Finy P."/>
            <person name="Geml J."/>
            <person name="Haridas S."/>
            <person name="Hughes K."/>
            <person name="Justo A."/>
            <person name="Karasinski D."/>
            <person name="Kautmanova I."/>
            <person name="Kiss B."/>
            <person name="Kocsube S."/>
            <person name="Kotiranta H."/>
            <person name="LaButti K.M."/>
            <person name="Lechner B.E."/>
            <person name="Liimatainen K."/>
            <person name="Lipzen A."/>
            <person name="Lukacs Z."/>
            <person name="Mihaltcheva S."/>
            <person name="Morgado L.N."/>
            <person name="Niskanen T."/>
            <person name="Noordeloos M.E."/>
            <person name="Ohm R.A."/>
            <person name="Ortiz-Santana B."/>
            <person name="Ovrebo C."/>
            <person name="Racz N."/>
            <person name="Riley R."/>
            <person name="Savchenko A."/>
            <person name="Shiryaev A."/>
            <person name="Soop K."/>
            <person name="Spirin V."/>
            <person name="Szebenyi C."/>
            <person name="Tomsovsky M."/>
            <person name="Tulloss R.E."/>
            <person name="Uehling J."/>
            <person name="Grigoriev I.V."/>
            <person name="Vagvolgyi C."/>
            <person name="Papp T."/>
            <person name="Martin F.M."/>
            <person name="Miettinen O."/>
            <person name="Hibbett D.S."/>
            <person name="Nagy L.G."/>
        </authorList>
    </citation>
    <scope>NUCLEOTIDE SEQUENCE [LARGE SCALE GENOMIC DNA]</scope>
    <source>
        <strain evidence="3 4">CBS 962.96</strain>
    </source>
</reference>
<dbReference type="AlphaFoldDB" id="A0A4S8L1U6"/>
<dbReference type="OrthoDB" id="3256296at2759"/>
<gene>
    <name evidence="3" type="ORF">K435DRAFT_691537</name>
</gene>
<proteinExistence type="predicted"/>
<sequence>MGLPKMGHVERQDVFSLTKDYRVIKFARPSITAFAAQLVEEHLINSVKKAVSVSGGLHTFTTGAQNIEEDNYGAETVEKASAAIQRNLPLFWNYVIGMATPHHRNRRSRAKGALSETSAASRNERPPEIVAVYAISSICFSRNRNAKLLAQDNGLLLFACGANRYLFSHESRNGSSTSYHATTDSLVKYAEHSAGIVRHIGRSTVRVLLLRLDNIQKQKRVRDQRMGRENHMLIGTAGTACEGEGYEEGILDIDQKTEWISKGLRRELTFTKLWYMVDHSYVNEAMPIHWLEILIEFVPELEAAYATEAQTLYMTHGIKQQVPPRVTKIFPLSTNGYNETSTTEMKKALEDFLKQLGQTQESYNRRLILTGGDGLTYERMVQLKNYLQFQSNTYERMDIVEPFLEIWHTVWTFLSRIYEAHWVGLRSRDPSSLGYGATVLKRKAPGNVSKVDYYPYADLLNTQLSARILDIWRNTFETEDLFQYFERLKENKNLPSFQQLYAMAQALHKRYGTRKAFEHALSGDDSLTFLRGSAWSAPKQDESSKSLGQLMNAKLKKGKKKENKPQESEPFAGDESLARSTRFIHDALLFRHVLKSVSKGDIGGAWECLKTMLFSFAGSSHTKYTAYLLEMICNFELESSPKLRKFFFENWLVSTSGRSFEAGDLFQERCQDELYEHINSRDTGFDEQYVRKMISPNVYRFMRVKKDIHESLGLARRSGNHITPSDTADVRKLIGLYQSEELHLFRFGRTYTEADRRRVDDFGRGVSSLQNGRLAKWVQETCRVRCLNKRKEGQSMSTVPEPINLETQTFDEPCAEFDNANSDSMLEHDGFALNPNDDIGQKNTGLEKCLEGTGNTECDEKQGEESDEEQGELILGSLENTYDDDFAAAD</sequence>
<dbReference type="EMBL" id="ML179734">
    <property type="protein sequence ID" value="THU82397.1"/>
    <property type="molecule type" value="Genomic_DNA"/>
</dbReference>
<organism evidence="3 4">
    <name type="scientific">Dendrothele bispora (strain CBS 962.96)</name>
    <dbReference type="NCBI Taxonomy" id="1314807"/>
    <lineage>
        <taxon>Eukaryota</taxon>
        <taxon>Fungi</taxon>
        <taxon>Dikarya</taxon>
        <taxon>Basidiomycota</taxon>
        <taxon>Agaricomycotina</taxon>
        <taxon>Agaricomycetes</taxon>
        <taxon>Agaricomycetidae</taxon>
        <taxon>Agaricales</taxon>
        <taxon>Agaricales incertae sedis</taxon>
        <taxon>Dendrothele</taxon>
    </lineage>
</organism>
<dbReference type="Proteomes" id="UP000297245">
    <property type="component" value="Unassembled WGS sequence"/>
</dbReference>
<feature type="region of interest" description="Disordered" evidence="1">
    <location>
        <begin position="555"/>
        <end position="574"/>
    </location>
</feature>
<dbReference type="Pfam" id="PF20231">
    <property type="entry name" value="DUF6589"/>
    <property type="match status" value="1"/>
</dbReference>
<evidence type="ECO:0000313" key="4">
    <source>
        <dbReference type="Proteomes" id="UP000297245"/>
    </source>
</evidence>
<evidence type="ECO:0000313" key="3">
    <source>
        <dbReference type="EMBL" id="THU82397.1"/>
    </source>
</evidence>